<dbReference type="Gene3D" id="3.40.50.300">
    <property type="entry name" value="P-loop containing nucleotide triphosphate hydrolases"/>
    <property type="match status" value="1"/>
</dbReference>
<keyword evidence="3" id="KW-0282">Flagellum</keyword>
<keyword evidence="3" id="KW-0969">Cilium</keyword>
<keyword evidence="4" id="KW-1185">Reference proteome</keyword>
<dbReference type="PANTHER" id="PTHR14919:SF0">
    <property type="entry name" value="SPERM FLAGELLAR PROTEIN 2"/>
    <property type="match status" value="1"/>
</dbReference>
<name>A0ABR2KL67_9EUKA</name>
<dbReference type="PANTHER" id="PTHR14919">
    <property type="entry name" value="KPL2-RELATED"/>
    <property type="match status" value="1"/>
</dbReference>
<gene>
    <name evidence="3" type="ORF">M9Y10_028923</name>
</gene>
<evidence type="ECO:0000313" key="3">
    <source>
        <dbReference type="EMBL" id="KAK8891703.1"/>
    </source>
</evidence>
<sequence length="863" mass="100220">MDMEEGDNVFAILKARRNEEEQCLEFLDRNRKVVHAKCDTAVDQFFNDTYANYLYKRVRRPADPEIELKAKFKKTYSNKETFIKNRIARNEEYVIQRKRDFAVSQERVKRLLTKLKQEYEADVAEKLSKCQTWSTKTEDDTHDLINNDMDHAAEMICQSAINLSVISNALSYLPPFYSSILKLFNSQSILFDKDSPMITEFEFDSYFKPLRPETQRLFISMSEACEPESMTPLLVERRGHAVCIISKPLVFNEMQCNKIASSLGWKAIFATKLKNAVNDIFEQLSKKEEDVIIFGFPRTPKELNEIFQLFNPIKPDHDQYSFLQRPTPSVLEPFDKIIELDISDEIVLRDVLAQLEDQETGSKYDIRTLKLETEGQLVNLHRISDPYFDIIQYPSRSVTMKANFDLIREKNEDKYSIVPLSSRELTDDLISQLKTLVNEIPQPAPSKYSPDATYPSLIQSVRSLNDDLRAFFMEEFKSIESSYNESIKRSFDLLNSIHLLLINHLEKARSEMQDFLRRPGSSQYLVIEFQEWHNSQVERSMRRLQKVKDECGIRLNALRDSLIQIENDRKSEEEQKQKDLLNAPFRTTLFEHVSNCCTMLIQAEIDRWVSTRTLMMDLNNVICDTDLVPPLPRKKLNMLADPSRDKNKKNTKKNTRSTPTSNSRNRADSKLQLFESPLFEQLESLKKYITDASVIYIRSTTPVSTRGKQRAKDKNPFAAHKISAIEELMTAFSDDDIYIISKIDQIAEMTRDEIQIVQQSFDAFLDDSTSWIQSNYEKRKSIADTAIAYMLKCVNEEKQMNSLIIMNEEQCTVDNTQLIVGNEEVPKVPAVFPEDLMHKSLTGQPEEVMNEIVDFISQDNNVQ</sequence>
<reference evidence="3 4" key="1">
    <citation type="submission" date="2024-04" db="EMBL/GenBank/DDBJ databases">
        <title>Tritrichomonas musculus Genome.</title>
        <authorList>
            <person name="Alves-Ferreira E."/>
            <person name="Grigg M."/>
            <person name="Lorenzi H."/>
            <person name="Galac M."/>
        </authorList>
    </citation>
    <scope>NUCLEOTIDE SEQUENCE [LARGE SCALE GENOMIC DNA]</scope>
    <source>
        <strain evidence="3 4">EAF2021</strain>
    </source>
</reference>
<comment type="caution">
    <text evidence="3">The sequence shown here is derived from an EMBL/GenBank/DDBJ whole genome shotgun (WGS) entry which is preliminary data.</text>
</comment>
<feature type="domain" description="CPC1/SPEF2" evidence="2">
    <location>
        <begin position="63"/>
        <end position="157"/>
    </location>
</feature>
<feature type="compositionally biased region" description="Basic residues" evidence="1">
    <location>
        <begin position="646"/>
        <end position="655"/>
    </location>
</feature>
<keyword evidence="3" id="KW-0966">Cell projection</keyword>
<dbReference type="EMBL" id="JAPFFF010000004">
    <property type="protein sequence ID" value="KAK8891703.1"/>
    <property type="molecule type" value="Genomic_DNA"/>
</dbReference>
<accession>A0ABR2KL67</accession>
<dbReference type="Pfam" id="PF22946">
    <property type="entry name" value="SPEF2_D5"/>
    <property type="match status" value="1"/>
</dbReference>
<dbReference type="Proteomes" id="UP001470230">
    <property type="component" value="Unassembled WGS sequence"/>
</dbReference>
<dbReference type="InterPro" id="IPR027417">
    <property type="entry name" value="P-loop_NTPase"/>
</dbReference>
<evidence type="ECO:0000259" key="2">
    <source>
        <dbReference type="Pfam" id="PF22946"/>
    </source>
</evidence>
<dbReference type="InterPro" id="IPR054517">
    <property type="entry name" value="SPEF2_D5"/>
</dbReference>
<feature type="region of interest" description="Disordered" evidence="1">
    <location>
        <begin position="633"/>
        <end position="667"/>
    </location>
</feature>
<proteinExistence type="predicted"/>
<protein>
    <submittedName>
        <fullName evidence="3">Sperm flagellar protein 2</fullName>
    </submittedName>
</protein>
<dbReference type="InterPro" id="IPR052634">
    <property type="entry name" value="Sperm_flagellar-bone_growth"/>
</dbReference>
<organism evidence="3 4">
    <name type="scientific">Tritrichomonas musculus</name>
    <dbReference type="NCBI Taxonomy" id="1915356"/>
    <lineage>
        <taxon>Eukaryota</taxon>
        <taxon>Metamonada</taxon>
        <taxon>Parabasalia</taxon>
        <taxon>Tritrichomonadida</taxon>
        <taxon>Tritrichomonadidae</taxon>
        <taxon>Tritrichomonas</taxon>
    </lineage>
</organism>
<evidence type="ECO:0000313" key="4">
    <source>
        <dbReference type="Proteomes" id="UP001470230"/>
    </source>
</evidence>
<evidence type="ECO:0000256" key="1">
    <source>
        <dbReference type="SAM" id="MobiDB-lite"/>
    </source>
</evidence>